<accession>A0A2G3PQH3</accession>
<dbReference type="EMBL" id="JAWLUM010000002">
    <property type="protein sequence ID" value="MDV7135023.1"/>
    <property type="molecule type" value="Genomic_DNA"/>
</dbReference>
<evidence type="ECO:0000313" key="2">
    <source>
        <dbReference type="EMBL" id="MDV7135023.1"/>
    </source>
</evidence>
<reference evidence="4 6" key="2">
    <citation type="submission" date="2018-10" db="EMBL/GenBank/DDBJ databases">
        <title>Sequencing the genomes of 1000 actinobacteria strains.</title>
        <authorList>
            <person name="Klenk H.-P."/>
        </authorList>
    </citation>
    <scope>NUCLEOTIDE SEQUENCE [LARGE SCALE GENOMIC DNA]</scope>
    <source>
        <strain evidence="4 6">DSM 44343</strain>
    </source>
</reference>
<evidence type="ECO:0000313" key="3">
    <source>
        <dbReference type="EMBL" id="PHV68054.1"/>
    </source>
</evidence>
<dbReference type="RefSeq" id="WP_023956329.1">
    <property type="nucleotide sequence ID" value="NZ_CBCRXS010000003.1"/>
</dbReference>
<feature type="transmembrane region" description="Helical" evidence="1">
    <location>
        <begin position="36"/>
        <end position="54"/>
    </location>
</feature>
<keyword evidence="1" id="KW-0812">Transmembrane</keyword>
<feature type="transmembrane region" description="Helical" evidence="1">
    <location>
        <begin position="7"/>
        <end position="30"/>
    </location>
</feature>
<dbReference type="Proteomes" id="UP000225108">
    <property type="component" value="Unassembled WGS sequence"/>
</dbReference>
<accession>A0A495K9C0</accession>
<evidence type="ECO:0000313" key="4">
    <source>
        <dbReference type="EMBL" id="RKR97154.1"/>
    </source>
</evidence>
<evidence type="ECO:0000313" key="5">
    <source>
        <dbReference type="Proteomes" id="UP000225108"/>
    </source>
</evidence>
<dbReference type="OrthoDB" id="4376561at2"/>
<evidence type="ECO:0000256" key="1">
    <source>
        <dbReference type="SAM" id="Phobius"/>
    </source>
</evidence>
<evidence type="ECO:0000313" key="7">
    <source>
        <dbReference type="Proteomes" id="UP001185792"/>
    </source>
</evidence>
<reference evidence="3 5" key="1">
    <citation type="submission" date="2017-10" db="EMBL/GenBank/DDBJ databases">
        <title>The draft genome sequence of Williamsia sp. BULT 1.1 isolated from the semi-arid grassland soils from South Africa.</title>
        <authorList>
            <person name="Kabwe M.H."/>
            <person name="Govender N."/>
            <person name="Mutseka Lunga P."/>
            <person name="Vikram S."/>
            <person name="Makhalanyane T.P."/>
        </authorList>
    </citation>
    <scope>NUCLEOTIDE SEQUENCE [LARGE SCALE GENOMIC DNA]</scope>
    <source>
        <strain evidence="3 5">BULT 1.1</strain>
    </source>
</reference>
<dbReference type="EMBL" id="RBKV01000001">
    <property type="protein sequence ID" value="RKR97154.1"/>
    <property type="molecule type" value="Genomic_DNA"/>
</dbReference>
<keyword evidence="1" id="KW-0472">Membrane</keyword>
<sequence length="119" mass="12960">MHALKKFGTSLTVIGSLVLMVCVALLSVSWANDGRWGWFALGMVIIAVNIGLIVTELRPKPKPLPWTLSEVREVTDGIDNEVNAIRKLRRADRGLSLEKAAKLVRQARSEPSGGRDGVA</sequence>
<reference evidence="2 7" key="3">
    <citation type="submission" date="2023-10" db="EMBL/GenBank/DDBJ databases">
        <title>Development of a sustainable strategy for remediation of hydrocarbon-contaminated territories based on the waste exchange concept.</title>
        <authorList>
            <person name="Krivoruchko A."/>
        </authorList>
    </citation>
    <scope>NUCLEOTIDE SEQUENCE [LARGE SCALE GENOMIC DNA]</scope>
    <source>
        <strain evidence="2 7">IEGM 1236</strain>
    </source>
</reference>
<protein>
    <submittedName>
        <fullName evidence="3">Uncharacterized protein</fullName>
    </submittedName>
</protein>
<dbReference type="Proteomes" id="UP001185792">
    <property type="component" value="Unassembled WGS sequence"/>
</dbReference>
<proteinExistence type="predicted"/>
<dbReference type="AlphaFoldDB" id="A0A2G3PQH3"/>
<dbReference type="EMBL" id="PEBD01000004">
    <property type="protein sequence ID" value="PHV68054.1"/>
    <property type="molecule type" value="Genomic_DNA"/>
</dbReference>
<organism evidence="3 5">
    <name type="scientific">Williamsia marianensis</name>
    <dbReference type="NCBI Taxonomy" id="85044"/>
    <lineage>
        <taxon>Bacteria</taxon>
        <taxon>Bacillati</taxon>
        <taxon>Actinomycetota</taxon>
        <taxon>Actinomycetes</taxon>
        <taxon>Mycobacteriales</taxon>
        <taxon>Nocardiaceae</taxon>
        <taxon>Williamsia</taxon>
    </lineage>
</organism>
<comment type="caution">
    <text evidence="3">The sequence shown here is derived from an EMBL/GenBank/DDBJ whole genome shotgun (WGS) entry which is preliminary data.</text>
</comment>
<keyword evidence="7" id="KW-1185">Reference proteome</keyword>
<name>A0A2G3PQH3_WILMA</name>
<keyword evidence="1" id="KW-1133">Transmembrane helix</keyword>
<evidence type="ECO:0000313" key="6">
    <source>
        <dbReference type="Proteomes" id="UP000274762"/>
    </source>
</evidence>
<gene>
    <name evidence="3" type="ORF">CSW57_01930</name>
    <name evidence="4" type="ORF">DFJ75_4019</name>
    <name evidence="2" type="ORF">R4198_15060</name>
</gene>
<dbReference type="Proteomes" id="UP000274762">
    <property type="component" value="Unassembled WGS sequence"/>
</dbReference>